<evidence type="ECO:0000256" key="8">
    <source>
        <dbReference type="ARBA" id="ARBA00022777"/>
    </source>
</evidence>
<sequence>MTEHTRPDPDELLQRLKQQEALAARGRLKVLFGASAGVGKTFAMLSSAHAQKLQGVDVVIGVIETHGRAETEALVAGIERLPMKDVSYRDRTLKEFDLDAALERKPKLMLVDELAHSNVPGSRHPKRWQDVEELLDAGIDVWTTMNVQHLESLNDVVSGITGVRVWETVPDRVFDEADEVVIVDLPPDDLLQRLKEGKVYLPHQAERAVRNFFRKGNLIALRELALRRTADRVDDEMLQYRRTLSVAPVWQTREALLLCIGPDERSEKLVRAAARMAAQLDVPWRCVYVETPGLQRLPEARRQQILRVLKLAQDAGAVTATLTGNTLASTLVKYAHEHNLSRVVLGRDTGRWPRPWRLTLAEAVGALGQDLDVIQIALPPRERMQRLPAPGAAPSPSTGGAWRPYAMSAAVCGAVALLAAPLHSVFDLSNIVMVFLLAVVFVATRYGRGPAVLAAFLSVGAFDFLYVPPRFSFSVTDVQYLLTFGVMLVVALVIGQLTAGLKFQARVATMREERVSSLYEMSRDLSGALMAEQVAEIASRFLRSEFEARAALMIAGLDDKLQPPVAAQDLPKGVDQGVAQWAYDHSEAAGHGTNTLPASPMLYLPLKAPMRLRGVLAIDPANPLRLAGPEQRRLLDTCASLLALSLERIHYVDVAQSSTLQMESERLRNSLLAAISHDLRTPLSALVGMAESLPLTPQAQAGERATAIKEAALRMNSLVNNLLDMARLQAGPVQLNRQWLPLEELVGSALQAMAPSLDVSRVKVVLAADLPLVQVDAVLMERVFCNLLENAHKYTPPGSPIEISAVADSQQVRIMVDDRGPGLPRGREETIFEMFERGRKESSTAGVGLGLAICRAIVQAHGGRIRAENRANQGARFCIELPRGEPPAMPGAEEEGTA</sequence>
<dbReference type="Pfam" id="PF02702">
    <property type="entry name" value="KdpD"/>
    <property type="match status" value="1"/>
</dbReference>
<dbReference type="InterPro" id="IPR003594">
    <property type="entry name" value="HATPase_dom"/>
</dbReference>
<dbReference type="InterPro" id="IPR005467">
    <property type="entry name" value="His_kinase_dom"/>
</dbReference>
<dbReference type="GO" id="GO:0000155">
    <property type="term" value="F:phosphorelay sensor kinase activity"/>
    <property type="evidence" value="ECO:0007669"/>
    <property type="project" value="InterPro"/>
</dbReference>
<reference evidence="16 17" key="1">
    <citation type="submission" date="2018-08" db="EMBL/GenBank/DDBJ databases">
        <authorList>
            <person name="Khan S.A."/>
            <person name="Jeon C.O."/>
            <person name="Chun B.H."/>
            <person name="Jeong S.E."/>
        </authorList>
    </citation>
    <scope>NUCLEOTIDE SEQUENCE [LARGE SCALE GENOMIC DNA]</scope>
    <source>
        <strain evidence="16 17">S-16</strain>
    </source>
</reference>
<name>A0A3N7HYD8_9BURK</name>
<feature type="transmembrane region" description="Helical" evidence="14">
    <location>
        <begin position="451"/>
        <end position="468"/>
    </location>
</feature>
<keyword evidence="7" id="KW-0547">Nucleotide-binding</keyword>
<dbReference type="SUPFAM" id="SSF55781">
    <property type="entry name" value="GAF domain-like"/>
    <property type="match status" value="1"/>
</dbReference>
<dbReference type="InterPro" id="IPR036890">
    <property type="entry name" value="HATPase_C_sf"/>
</dbReference>
<evidence type="ECO:0000256" key="4">
    <source>
        <dbReference type="ARBA" id="ARBA00022553"/>
    </source>
</evidence>
<dbReference type="Pfam" id="PF00512">
    <property type="entry name" value="HisKA"/>
    <property type="match status" value="1"/>
</dbReference>
<dbReference type="PROSITE" id="PS50109">
    <property type="entry name" value="HIS_KIN"/>
    <property type="match status" value="1"/>
</dbReference>
<evidence type="ECO:0000256" key="9">
    <source>
        <dbReference type="ARBA" id="ARBA00022840"/>
    </source>
</evidence>
<keyword evidence="17" id="KW-1185">Reference proteome</keyword>
<dbReference type="InterPro" id="IPR004358">
    <property type="entry name" value="Sig_transdc_His_kin-like_C"/>
</dbReference>
<gene>
    <name evidence="16" type="primary">kdbD</name>
    <name evidence="16" type="ORF">DZC73_03455</name>
</gene>
<keyword evidence="10 14" id="KW-1133">Transmembrane helix</keyword>
<dbReference type="Gene3D" id="1.20.120.620">
    <property type="entry name" value="Backbone structure of the membrane domain of e. Coli histidine kinase receptor kdpd"/>
    <property type="match status" value="1"/>
</dbReference>
<dbReference type="SUPFAM" id="SSF47384">
    <property type="entry name" value="Homodimeric domain of signal transducing histidine kinase"/>
    <property type="match status" value="1"/>
</dbReference>
<keyword evidence="5" id="KW-0808">Transferase</keyword>
<dbReference type="SMART" id="SM00387">
    <property type="entry name" value="HATPase_c"/>
    <property type="match status" value="1"/>
</dbReference>
<dbReference type="FunFam" id="3.30.565.10:FF:000042">
    <property type="entry name" value="Two-component sensor histidine kinase KdpD"/>
    <property type="match status" value="1"/>
</dbReference>
<dbReference type="Gene3D" id="1.10.287.130">
    <property type="match status" value="1"/>
</dbReference>
<dbReference type="Pfam" id="PF13493">
    <property type="entry name" value="DUF4118"/>
    <property type="match status" value="1"/>
</dbReference>
<feature type="domain" description="Histidine kinase" evidence="15">
    <location>
        <begin position="674"/>
        <end position="885"/>
    </location>
</feature>
<dbReference type="Pfam" id="PF02518">
    <property type="entry name" value="HATPase_c"/>
    <property type="match status" value="1"/>
</dbReference>
<dbReference type="SMART" id="SM00388">
    <property type="entry name" value="HisKA"/>
    <property type="match status" value="1"/>
</dbReference>
<dbReference type="GO" id="GO:0005737">
    <property type="term" value="C:cytoplasm"/>
    <property type="evidence" value="ECO:0007669"/>
    <property type="project" value="UniProtKB-ARBA"/>
</dbReference>
<feature type="transmembrane region" description="Helical" evidence="14">
    <location>
        <begin position="428"/>
        <end position="444"/>
    </location>
</feature>
<dbReference type="SUPFAM" id="SSF52402">
    <property type="entry name" value="Adenine nucleotide alpha hydrolases-like"/>
    <property type="match status" value="1"/>
</dbReference>
<dbReference type="OrthoDB" id="9806130at2"/>
<dbReference type="InterPro" id="IPR027417">
    <property type="entry name" value="P-loop_NTPase"/>
</dbReference>
<evidence type="ECO:0000256" key="5">
    <source>
        <dbReference type="ARBA" id="ARBA00022679"/>
    </source>
</evidence>
<evidence type="ECO:0000256" key="7">
    <source>
        <dbReference type="ARBA" id="ARBA00022741"/>
    </source>
</evidence>
<dbReference type="GO" id="GO:0005524">
    <property type="term" value="F:ATP binding"/>
    <property type="evidence" value="ECO:0007669"/>
    <property type="project" value="UniProtKB-KW"/>
</dbReference>
<evidence type="ECO:0000256" key="2">
    <source>
        <dbReference type="ARBA" id="ARBA00004141"/>
    </source>
</evidence>
<dbReference type="FunFam" id="3.40.50.300:FF:000483">
    <property type="entry name" value="Sensor histidine kinase KdpD"/>
    <property type="match status" value="1"/>
</dbReference>
<dbReference type="InterPro" id="IPR025201">
    <property type="entry name" value="KdpD_TM"/>
</dbReference>
<dbReference type="Gene3D" id="3.40.50.620">
    <property type="entry name" value="HUPs"/>
    <property type="match status" value="1"/>
</dbReference>
<keyword evidence="6 14" id="KW-0812">Transmembrane</keyword>
<keyword evidence="4" id="KW-0597">Phosphoprotein</keyword>
<evidence type="ECO:0000256" key="14">
    <source>
        <dbReference type="SAM" id="Phobius"/>
    </source>
</evidence>
<dbReference type="Gene3D" id="3.40.50.300">
    <property type="entry name" value="P-loop containing nucleotide triphosphate hydrolases"/>
    <property type="match status" value="1"/>
</dbReference>
<evidence type="ECO:0000313" key="17">
    <source>
        <dbReference type="Proteomes" id="UP000267464"/>
    </source>
</evidence>
<dbReference type="InterPro" id="IPR003018">
    <property type="entry name" value="GAF"/>
</dbReference>
<organism evidence="16 17">
    <name type="scientific">Piscinibacter terrae</name>
    <dbReference type="NCBI Taxonomy" id="2496871"/>
    <lineage>
        <taxon>Bacteria</taxon>
        <taxon>Pseudomonadati</taxon>
        <taxon>Pseudomonadota</taxon>
        <taxon>Betaproteobacteria</taxon>
        <taxon>Burkholderiales</taxon>
        <taxon>Sphaerotilaceae</taxon>
        <taxon>Piscinibacter</taxon>
    </lineage>
</organism>
<evidence type="ECO:0000256" key="13">
    <source>
        <dbReference type="ARBA" id="ARBA00057300"/>
    </source>
</evidence>
<dbReference type="RefSeq" id="WP_124538786.1">
    <property type="nucleotide sequence ID" value="NZ_QUSW01000001.1"/>
</dbReference>
<keyword evidence="11" id="KW-0902">Two-component regulatory system</keyword>
<evidence type="ECO:0000256" key="11">
    <source>
        <dbReference type="ARBA" id="ARBA00023012"/>
    </source>
</evidence>
<comment type="function">
    <text evidence="13">Member of the two-component regulatory system KdpD/KdpE involved in the regulation of the kdp operon. KdpD may function as a membrane-associated protein kinase that phosphorylates KdpE in response to environmental signals.</text>
</comment>
<evidence type="ECO:0000256" key="1">
    <source>
        <dbReference type="ARBA" id="ARBA00000085"/>
    </source>
</evidence>
<feature type="transmembrane region" description="Helical" evidence="14">
    <location>
        <begin position="405"/>
        <end position="422"/>
    </location>
</feature>
<dbReference type="Gene3D" id="3.30.450.40">
    <property type="match status" value="1"/>
</dbReference>
<protein>
    <recommendedName>
        <fullName evidence="3">histidine kinase</fullName>
        <ecNumber evidence="3">2.7.13.3</ecNumber>
    </recommendedName>
</protein>
<dbReference type="CDD" id="cd00075">
    <property type="entry name" value="HATPase"/>
    <property type="match status" value="1"/>
</dbReference>
<dbReference type="InterPro" id="IPR014729">
    <property type="entry name" value="Rossmann-like_a/b/a_fold"/>
</dbReference>
<dbReference type="InterPro" id="IPR052023">
    <property type="entry name" value="Histidine_kinase_KdpD"/>
</dbReference>
<dbReference type="Pfam" id="PF13492">
    <property type="entry name" value="GAF_3"/>
    <property type="match status" value="1"/>
</dbReference>
<reference evidence="16 17" key="2">
    <citation type="submission" date="2018-12" db="EMBL/GenBank/DDBJ databases">
        <title>Rhizobacter gummiphilus sp. nov., a rubber-degrading bacterium isolated from the soil of a botanical garden in Japan.</title>
        <authorList>
            <person name="Shunsuke S.S."/>
        </authorList>
    </citation>
    <scope>NUCLEOTIDE SEQUENCE [LARGE SCALE GENOMIC DNA]</scope>
    <source>
        <strain evidence="16 17">S-16</strain>
    </source>
</reference>
<dbReference type="PANTHER" id="PTHR45569:SF1">
    <property type="entry name" value="SENSOR PROTEIN KDPD"/>
    <property type="match status" value="1"/>
</dbReference>
<dbReference type="PRINTS" id="PR00344">
    <property type="entry name" value="BCTRLSENSOR"/>
</dbReference>
<keyword evidence="8 16" id="KW-0418">Kinase</keyword>
<accession>A0A3N7HYD8</accession>
<keyword evidence="9" id="KW-0067">ATP-binding</keyword>
<evidence type="ECO:0000256" key="6">
    <source>
        <dbReference type="ARBA" id="ARBA00022692"/>
    </source>
</evidence>
<dbReference type="Proteomes" id="UP000267464">
    <property type="component" value="Unassembled WGS sequence"/>
</dbReference>
<dbReference type="SUPFAM" id="SSF55874">
    <property type="entry name" value="ATPase domain of HSP90 chaperone/DNA topoisomerase II/histidine kinase"/>
    <property type="match status" value="1"/>
</dbReference>
<evidence type="ECO:0000256" key="3">
    <source>
        <dbReference type="ARBA" id="ARBA00012438"/>
    </source>
</evidence>
<evidence type="ECO:0000259" key="15">
    <source>
        <dbReference type="PROSITE" id="PS50109"/>
    </source>
</evidence>
<comment type="catalytic activity">
    <reaction evidence="1">
        <text>ATP + protein L-histidine = ADP + protein N-phospho-L-histidine.</text>
        <dbReference type="EC" id="2.7.13.3"/>
    </reaction>
</comment>
<comment type="subcellular location">
    <subcellularLocation>
        <location evidence="2">Membrane</location>
        <topology evidence="2">Multi-pass membrane protein</topology>
    </subcellularLocation>
</comment>
<dbReference type="CDD" id="cd00082">
    <property type="entry name" value="HisKA"/>
    <property type="match status" value="1"/>
</dbReference>
<dbReference type="InterPro" id="IPR036097">
    <property type="entry name" value="HisK_dim/P_sf"/>
</dbReference>
<dbReference type="EC" id="2.7.13.3" evidence="3"/>
<dbReference type="AlphaFoldDB" id="A0A3N7HYD8"/>
<dbReference type="EMBL" id="QUSW01000001">
    <property type="protein sequence ID" value="RQP26111.1"/>
    <property type="molecule type" value="Genomic_DNA"/>
</dbReference>
<evidence type="ECO:0000256" key="12">
    <source>
        <dbReference type="ARBA" id="ARBA00023136"/>
    </source>
</evidence>
<dbReference type="InterPro" id="IPR029016">
    <property type="entry name" value="GAF-like_dom_sf"/>
</dbReference>
<evidence type="ECO:0000256" key="10">
    <source>
        <dbReference type="ARBA" id="ARBA00022989"/>
    </source>
</evidence>
<dbReference type="GO" id="GO:0005886">
    <property type="term" value="C:plasma membrane"/>
    <property type="evidence" value="ECO:0007669"/>
    <property type="project" value="TreeGrafter"/>
</dbReference>
<evidence type="ECO:0000313" key="16">
    <source>
        <dbReference type="EMBL" id="RQP26111.1"/>
    </source>
</evidence>
<dbReference type="NCBIfam" id="NF007793">
    <property type="entry name" value="PRK10490.1"/>
    <property type="match status" value="1"/>
</dbReference>
<proteinExistence type="predicted"/>
<dbReference type="InterPro" id="IPR003852">
    <property type="entry name" value="Sig_transdc_His_kinase_KdpD_N"/>
</dbReference>
<dbReference type="GO" id="GO:0042802">
    <property type="term" value="F:identical protein binding"/>
    <property type="evidence" value="ECO:0007669"/>
    <property type="project" value="UniProtKB-ARBA"/>
</dbReference>
<dbReference type="Gene3D" id="3.30.565.10">
    <property type="entry name" value="Histidine kinase-like ATPase, C-terminal domain"/>
    <property type="match status" value="1"/>
</dbReference>
<dbReference type="InterPro" id="IPR003661">
    <property type="entry name" value="HisK_dim/P_dom"/>
</dbReference>
<keyword evidence="12 14" id="KW-0472">Membrane</keyword>
<comment type="caution">
    <text evidence="16">The sequence shown here is derived from an EMBL/GenBank/DDBJ whole genome shotgun (WGS) entry which is preliminary data.</text>
</comment>
<dbReference type="InterPro" id="IPR038318">
    <property type="entry name" value="KdpD_sf"/>
</dbReference>
<feature type="transmembrane region" description="Helical" evidence="14">
    <location>
        <begin position="480"/>
        <end position="501"/>
    </location>
</feature>
<dbReference type="PANTHER" id="PTHR45569">
    <property type="entry name" value="SENSOR PROTEIN KDPD"/>
    <property type="match status" value="1"/>
</dbReference>